<feature type="non-terminal residue" evidence="2">
    <location>
        <position position="1"/>
    </location>
</feature>
<dbReference type="AlphaFoldDB" id="A0A6J4UAF0"/>
<dbReference type="InterPro" id="IPR036397">
    <property type="entry name" value="RNaseH_sf"/>
</dbReference>
<dbReference type="GO" id="GO:0003676">
    <property type="term" value="F:nucleic acid binding"/>
    <property type="evidence" value="ECO:0007669"/>
    <property type="project" value="InterPro"/>
</dbReference>
<dbReference type="Gene3D" id="3.30.420.10">
    <property type="entry name" value="Ribonuclease H-like superfamily/Ribonuclease H"/>
    <property type="match status" value="1"/>
</dbReference>
<dbReference type="InterPro" id="IPR012337">
    <property type="entry name" value="RNaseH-like_sf"/>
</dbReference>
<dbReference type="InterPro" id="IPR038717">
    <property type="entry name" value="Tc1-like_DDE_dom"/>
</dbReference>
<dbReference type="Pfam" id="PF13358">
    <property type="entry name" value="DDE_3"/>
    <property type="match status" value="1"/>
</dbReference>
<dbReference type="SUPFAM" id="SSF53098">
    <property type="entry name" value="Ribonuclease H-like"/>
    <property type="match status" value="1"/>
</dbReference>
<proteinExistence type="predicted"/>
<gene>
    <name evidence="2" type="ORF">AVDCRST_MAG88-180</name>
</gene>
<evidence type="ECO:0000313" key="2">
    <source>
        <dbReference type="EMBL" id="CAA9543092.1"/>
    </source>
</evidence>
<protein>
    <submittedName>
        <fullName evidence="2">Transposase</fullName>
    </submittedName>
</protein>
<evidence type="ECO:0000259" key="1">
    <source>
        <dbReference type="Pfam" id="PF13358"/>
    </source>
</evidence>
<dbReference type="InterPro" id="IPR047655">
    <property type="entry name" value="Transpos_IS630-like"/>
</dbReference>
<dbReference type="EMBL" id="CADCWM010000054">
    <property type="protein sequence ID" value="CAA9543092.1"/>
    <property type="molecule type" value="Genomic_DNA"/>
</dbReference>
<feature type="domain" description="Tc1-like transposase DDE" evidence="1">
    <location>
        <begin position="19"/>
        <end position="158"/>
    </location>
</feature>
<reference evidence="2" key="1">
    <citation type="submission" date="2020-02" db="EMBL/GenBank/DDBJ databases">
        <authorList>
            <person name="Meier V. D."/>
        </authorList>
    </citation>
    <scope>NUCLEOTIDE SEQUENCE</scope>
    <source>
        <strain evidence="2">AVDCRST_MAG88</strain>
    </source>
</reference>
<accession>A0A6J4UAF0</accession>
<organism evidence="2">
    <name type="scientific">uncultured Thermomicrobiales bacterium</name>
    <dbReference type="NCBI Taxonomy" id="1645740"/>
    <lineage>
        <taxon>Bacteria</taxon>
        <taxon>Pseudomonadati</taxon>
        <taxon>Thermomicrobiota</taxon>
        <taxon>Thermomicrobia</taxon>
        <taxon>Thermomicrobiales</taxon>
        <taxon>environmental samples</taxon>
    </lineage>
</organism>
<sequence length="191" mass="21735">REKKTVEAIRDDLKAGDAFYYADEFNLSWLPTLRAMWSPKGQQVMIPPPAQPHRRYGIGAVNYHTGETAVQFHHHKRRKEIALLLEALLAKHPTGTVYVAWDNASTHEDDEVEAVVRAAAGRLVLLYLPTYSPWLNPIEMLWRHFRREVTHCELFASMTALLAAAKECFDRFNERPQQILSVIGSNAATVA</sequence>
<name>A0A6J4UAF0_9BACT</name>
<dbReference type="NCBIfam" id="NF033545">
    <property type="entry name" value="transpos_IS630"/>
    <property type="match status" value="1"/>
</dbReference>